<keyword evidence="1" id="KW-0456">Lyase</keyword>
<reference evidence="1" key="1">
    <citation type="submission" date="2015-10" db="EMBL/GenBank/DDBJ databases">
        <authorList>
            <person name="Gilbert D.G."/>
        </authorList>
    </citation>
    <scope>NUCLEOTIDE SEQUENCE</scope>
</reference>
<name>A0A160VCC8_9ZZZZ</name>
<protein>
    <submittedName>
        <fullName evidence="1">Threonine synthase</fullName>
        <ecNumber evidence="1">4.2.3.1</ecNumber>
    </submittedName>
</protein>
<evidence type="ECO:0000313" key="1">
    <source>
        <dbReference type="EMBL" id="CUV05245.1"/>
    </source>
</evidence>
<dbReference type="AlphaFoldDB" id="A0A160VCC8"/>
<sequence>MQRNLAERGGIFAEPTSAAAFAGLEILTNSGVVYRDDNVLVPVTRSGLKDEPPISA</sequence>
<dbReference type="EC" id="4.2.3.1" evidence="1"/>
<dbReference type="GO" id="GO:0004795">
    <property type="term" value="F:threonine synthase activity"/>
    <property type="evidence" value="ECO:0007669"/>
    <property type="project" value="UniProtKB-EC"/>
</dbReference>
<dbReference type="InterPro" id="IPR036052">
    <property type="entry name" value="TrpB-like_PALP_sf"/>
</dbReference>
<organism evidence="1">
    <name type="scientific">hydrothermal vent metagenome</name>
    <dbReference type="NCBI Taxonomy" id="652676"/>
    <lineage>
        <taxon>unclassified sequences</taxon>
        <taxon>metagenomes</taxon>
        <taxon>ecological metagenomes</taxon>
    </lineage>
</organism>
<dbReference type="EMBL" id="FAXA01000248">
    <property type="protein sequence ID" value="CUV05245.1"/>
    <property type="molecule type" value="Genomic_DNA"/>
</dbReference>
<dbReference type="SUPFAM" id="SSF53686">
    <property type="entry name" value="Tryptophan synthase beta subunit-like PLP-dependent enzymes"/>
    <property type="match status" value="1"/>
</dbReference>
<gene>
    <name evidence="1" type="ORF">MGWOODY_Clf2708</name>
</gene>
<proteinExistence type="predicted"/>
<accession>A0A160VCC8</accession>
<dbReference type="Gene3D" id="3.40.50.1100">
    <property type="match status" value="1"/>
</dbReference>